<evidence type="ECO:0000259" key="8">
    <source>
        <dbReference type="PROSITE" id="PS51387"/>
    </source>
</evidence>
<reference evidence="9 10" key="1">
    <citation type="journal article" date="2016" name="Nat. Commun.">
        <title>Thousands of microbial genomes shed light on interconnected biogeochemical processes in an aquifer system.</title>
        <authorList>
            <person name="Anantharaman K."/>
            <person name="Brown C.T."/>
            <person name="Hug L.A."/>
            <person name="Sharon I."/>
            <person name="Castelle C.J."/>
            <person name="Probst A.J."/>
            <person name="Thomas B.C."/>
            <person name="Singh A."/>
            <person name="Wilkins M.J."/>
            <person name="Karaoz U."/>
            <person name="Brodie E.L."/>
            <person name="Williams K.H."/>
            <person name="Hubbard S.S."/>
            <person name="Banfield J.F."/>
        </authorList>
    </citation>
    <scope>NUCLEOTIDE SEQUENCE [LARGE SCALE GENOMIC DNA]</scope>
</reference>
<dbReference type="InterPro" id="IPR006094">
    <property type="entry name" value="Oxid_FAD_bind_N"/>
</dbReference>
<dbReference type="GO" id="GO:0071949">
    <property type="term" value="F:FAD binding"/>
    <property type="evidence" value="ECO:0007669"/>
    <property type="project" value="InterPro"/>
</dbReference>
<gene>
    <name evidence="9" type="ORF">A3D49_02920</name>
</gene>
<dbReference type="InterPro" id="IPR016164">
    <property type="entry name" value="FAD-linked_Oxase-like_C"/>
</dbReference>
<accession>A0A1G2TI77</accession>
<dbReference type="EC" id="1.1.2.4" evidence="7"/>
<dbReference type="InterPro" id="IPR016169">
    <property type="entry name" value="FAD-bd_PCMH_sub2"/>
</dbReference>
<evidence type="ECO:0000256" key="4">
    <source>
        <dbReference type="ARBA" id="ARBA00022827"/>
    </source>
</evidence>
<dbReference type="GO" id="GO:1903457">
    <property type="term" value="P:lactate catabolic process"/>
    <property type="evidence" value="ECO:0007669"/>
    <property type="project" value="TreeGrafter"/>
</dbReference>
<proteinExistence type="inferred from homology"/>
<dbReference type="Proteomes" id="UP000177279">
    <property type="component" value="Unassembled WGS sequence"/>
</dbReference>
<evidence type="ECO:0000256" key="7">
    <source>
        <dbReference type="ARBA" id="ARBA00038897"/>
    </source>
</evidence>
<dbReference type="Gene3D" id="3.30.70.2740">
    <property type="match status" value="1"/>
</dbReference>
<dbReference type="PANTHER" id="PTHR11748:SF111">
    <property type="entry name" value="D-LACTATE DEHYDROGENASE, MITOCHONDRIAL-RELATED"/>
    <property type="match status" value="1"/>
</dbReference>
<sequence length="542" mass="61235">MRNLVEALIKELGGEVFDDAETLEKYSRDASLFKVKPSIVVFPKNAEDIKRLVRFAHDHKSIDPDFSITARAAGSDMSGGPLGESVVIDVTKHMNKIGDVGQRDITVEPGVFYRDFEKKTLAGNLILPCYPASKSMCALGGMIGNNCAGEKTLRYGKMEDYIVESKWVFADGQEYVIKKGVIDNPYSQQIFDLIKNNQKIIEEARPQVSKNSAGYYLWNVFDLPAGRQAAEPVFDLNKLLVGSQGTLGIMTEATVRLVPVEKASKLFVVFLHDISPLPRLINAILPTKPDSIESYDDATLKLAARFFPQMLKSMKPRHFLSLMWSFIPEALMMLRGGIPKMVILIEYSGATKREVDDKIEGLEKLIRPFKLVSRKTISEEESEKYWTVRRESFNLLRKHVHGKRTAPFVDDVVVKPEHMTEFLPRMKAILDEYKMTYTIAGHAGNGNFHIIPLMNMKDKRNVAIIKEAGERVYDLVREFKGSITGEHNDGIVRTPYLGKMYSPEILELFKQVKHIFDPLNIFNPGKKVGGTIEYLESHIAIE</sequence>
<dbReference type="PANTHER" id="PTHR11748">
    <property type="entry name" value="D-LACTATE DEHYDROGENASE"/>
    <property type="match status" value="1"/>
</dbReference>
<dbReference type="Pfam" id="PF01565">
    <property type="entry name" value="FAD_binding_4"/>
    <property type="match status" value="1"/>
</dbReference>
<protein>
    <recommendedName>
        <fullName evidence="7">D-lactate dehydrogenase (cytochrome)</fullName>
        <ecNumber evidence="7">1.1.2.4</ecNumber>
    </recommendedName>
</protein>
<dbReference type="SUPFAM" id="SSF56176">
    <property type="entry name" value="FAD-binding/transporter-associated domain-like"/>
    <property type="match status" value="1"/>
</dbReference>
<dbReference type="FunFam" id="3.30.70.2740:FF:000001">
    <property type="entry name" value="D-lactate dehydrogenase mitochondrial"/>
    <property type="match status" value="1"/>
</dbReference>
<dbReference type="GO" id="GO:0008720">
    <property type="term" value="F:D-lactate dehydrogenase (NAD+) activity"/>
    <property type="evidence" value="ECO:0007669"/>
    <property type="project" value="TreeGrafter"/>
</dbReference>
<dbReference type="SUPFAM" id="SSF55103">
    <property type="entry name" value="FAD-linked oxidases, C-terminal domain"/>
    <property type="match status" value="1"/>
</dbReference>
<dbReference type="AlphaFoldDB" id="A0A1G2TI77"/>
<comment type="similarity">
    <text evidence="2">Belongs to the FAD-binding oxidoreductase/transferase type 4 family.</text>
</comment>
<keyword evidence="5" id="KW-0809">Transit peptide</keyword>
<evidence type="ECO:0000313" key="10">
    <source>
        <dbReference type="Proteomes" id="UP000177279"/>
    </source>
</evidence>
<evidence type="ECO:0000256" key="5">
    <source>
        <dbReference type="ARBA" id="ARBA00022946"/>
    </source>
</evidence>
<comment type="cofactor">
    <cofactor evidence="1">
        <name>FAD</name>
        <dbReference type="ChEBI" id="CHEBI:57692"/>
    </cofactor>
</comment>
<evidence type="ECO:0000256" key="6">
    <source>
        <dbReference type="ARBA" id="ARBA00023002"/>
    </source>
</evidence>
<dbReference type="InterPro" id="IPR004113">
    <property type="entry name" value="FAD-bd_oxidored_4_C"/>
</dbReference>
<dbReference type="InterPro" id="IPR016166">
    <property type="entry name" value="FAD-bd_PCMH"/>
</dbReference>
<dbReference type="Gene3D" id="1.10.45.10">
    <property type="entry name" value="Vanillyl-alcohol Oxidase, Chain A, domain 4"/>
    <property type="match status" value="1"/>
</dbReference>
<dbReference type="Gene3D" id="3.30.465.10">
    <property type="match status" value="2"/>
</dbReference>
<dbReference type="InterPro" id="IPR016171">
    <property type="entry name" value="Vanillyl_alc_oxidase_C-sub2"/>
</dbReference>
<dbReference type="GO" id="GO:0004458">
    <property type="term" value="F:D-lactate dehydrogenase (cytochrome) activity"/>
    <property type="evidence" value="ECO:0007669"/>
    <property type="project" value="UniProtKB-EC"/>
</dbReference>
<dbReference type="PROSITE" id="PS51387">
    <property type="entry name" value="FAD_PCMH"/>
    <property type="match status" value="1"/>
</dbReference>
<dbReference type="EMBL" id="MHVS01000004">
    <property type="protein sequence ID" value="OHA96768.1"/>
    <property type="molecule type" value="Genomic_DNA"/>
</dbReference>
<dbReference type="InterPro" id="IPR036318">
    <property type="entry name" value="FAD-bd_PCMH-like_sf"/>
</dbReference>
<keyword evidence="4" id="KW-0274">FAD</keyword>
<evidence type="ECO:0000256" key="2">
    <source>
        <dbReference type="ARBA" id="ARBA00008000"/>
    </source>
</evidence>
<comment type="caution">
    <text evidence="9">The sequence shown here is derived from an EMBL/GenBank/DDBJ whole genome shotgun (WGS) entry which is preliminary data.</text>
</comment>
<evidence type="ECO:0000256" key="3">
    <source>
        <dbReference type="ARBA" id="ARBA00022630"/>
    </source>
</evidence>
<name>A0A1G2TI77_9BACT</name>
<evidence type="ECO:0000256" key="1">
    <source>
        <dbReference type="ARBA" id="ARBA00001974"/>
    </source>
</evidence>
<evidence type="ECO:0000313" key="9">
    <source>
        <dbReference type="EMBL" id="OHA96768.1"/>
    </source>
</evidence>
<keyword evidence="3" id="KW-0285">Flavoprotein</keyword>
<organism evidence="9 10">
    <name type="scientific">Candidatus Zambryskibacteria bacterium RIFCSPHIGHO2_02_FULL_43_37</name>
    <dbReference type="NCBI Taxonomy" id="1802749"/>
    <lineage>
        <taxon>Bacteria</taxon>
        <taxon>Candidatus Zambryskiibacteriota</taxon>
    </lineage>
</organism>
<feature type="domain" description="FAD-binding PCMH-type" evidence="8">
    <location>
        <begin position="33"/>
        <end position="260"/>
    </location>
</feature>
<dbReference type="Pfam" id="PF02913">
    <property type="entry name" value="FAD-oxidase_C"/>
    <property type="match status" value="1"/>
</dbReference>
<keyword evidence="6" id="KW-0560">Oxidoreductase</keyword>